<comment type="caution">
    <text evidence="3">The sequence shown here is derived from an EMBL/GenBank/DDBJ whole genome shotgun (WGS) entry which is preliminary data.</text>
</comment>
<sequence>MEVLSELGPQPKTFRVESTLEKNEEGYTDPDVLWNRSVQFVRNSYLQEIYADPSFDEPEVVNPSSRGDDTPLPPPPIPDEEYLKKLDAVVLEEAAEEVLWQMAKARIQTQKMILEIIKIFHLFMSGILSMALVFTGKLTFFLGKVLVFWHIVNTLKKCSF</sequence>
<organism evidence="3 4">
    <name type="scientific">Trichonephila clavata</name>
    <name type="common">Joro spider</name>
    <name type="synonym">Nephila clavata</name>
    <dbReference type="NCBI Taxonomy" id="2740835"/>
    <lineage>
        <taxon>Eukaryota</taxon>
        <taxon>Metazoa</taxon>
        <taxon>Ecdysozoa</taxon>
        <taxon>Arthropoda</taxon>
        <taxon>Chelicerata</taxon>
        <taxon>Arachnida</taxon>
        <taxon>Araneae</taxon>
        <taxon>Araneomorphae</taxon>
        <taxon>Entelegynae</taxon>
        <taxon>Araneoidea</taxon>
        <taxon>Nephilidae</taxon>
        <taxon>Trichonephila</taxon>
    </lineage>
</organism>
<dbReference type="Proteomes" id="UP000887116">
    <property type="component" value="Unassembled WGS sequence"/>
</dbReference>
<protein>
    <submittedName>
        <fullName evidence="3">Uncharacterized protein</fullName>
    </submittedName>
</protein>
<proteinExistence type="predicted"/>
<evidence type="ECO:0000313" key="3">
    <source>
        <dbReference type="EMBL" id="GFQ65869.1"/>
    </source>
</evidence>
<evidence type="ECO:0000256" key="2">
    <source>
        <dbReference type="SAM" id="Phobius"/>
    </source>
</evidence>
<dbReference type="AlphaFoldDB" id="A0A8X6K8I8"/>
<feature type="region of interest" description="Disordered" evidence="1">
    <location>
        <begin position="54"/>
        <end position="75"/>
    </location>
</feature>
<keyword evidence="2" id="KW-0812">Transmembrane</keyword>
<name>A0A8X6K8I8_TRICU</name>
<keyword evidence="2" id="KW-1133">Transmembrane helix</keyword>
<evidence type="ECO:0000256" key="1">
    <source>
        <dbReference type="SAM" id="MobiDB-lite"/>
    </source>
</evidence>
<accession>A0A8X6K8I8</accession>
<feature type="transmembrane region" description="Helical" evidence="2">
    <location>
        <begin position="138"/>
        <end position="155"/>
    </location>
</feature>
<keyword evidence="4" id="KW-1185">Reference proteome</keyword>
<dbReference type="EMBL" id="BMAO01000302">
    <property type="protein sequence ID" value="GFQ65869.1"/>
    <property type="molecule type" value="Genomic_DNA"/>
</dbReference>
<keyword evidence="2" id="KW-0472">Membrane</keyword>
<dbReference type="OrthoDB" id="10353551at2759"/>
<evidence type="ECO:0000313" key="4">
    <source>
        <dbReference type="Proteomes" id="UP000887116"/>
    </source>
</evidence>
<reference evidence="3" key="1">
    <citation type="submission" date="2020-07" db="EMBL/GenBank/DDBJ databases">
        <title>Multicomponent nature underlies the extraordinary mechanical properties of spider dragline silk.</title>
        <authorList>
            <person name="Kono N."/>
            <person name="Nakamura H."/>
            <person name="Mori M."/>
            <person name="Yoshida Y."/>
            <person name="Ohtoshi R."/>
            <person name="Malay A.D."/>
            <person name="Moran D.A.P."/>
            <person name="Tomita M."/>
            <person name="Numata K."/>
            <person name="Arakawa K."/>
        </authorList>
    </citation>
    <scope>NUCLEOTIDE SEQUENCE</scope>
</reference>
<gene>
    <name evidence="3" type="ORF">TNCT_136701</name>
</gene>